<protein>
    <recommendedName>
        <fullName evidence="9">DDE-1 domain-containing protein</fullName>
    </recommendedName>
</protein>
<organism evidence="7 8">
    <name type="scientific">Aphanomyces astaci</name>
    <name type="common">Crayfish plague agent</name>
    <dbReference type="NCBI Taxonomy" id="112090"/>
    <lineage>
        <taxon>Eukaryota</taxon>
        <taxon>Sar</taxon>
        <taxon>Stramenopiles</taxon>
        <taxon>Oomycota</taxon>
        <taxon>Saprolegniomycetes</taxon>
        <taxon>Saprolegniales</taxon>
        <taxon>Verrucalvaceae</taxon>
        <taxon>Aphanomyces</taxon>
    </lineage>
</organism>
<dbReference type="SMART" id="SM01187">
    <property type="entry name" value="Elicitin"/>
    <property type="match status" value="1"/>
</dbReference>
<keyword evidence="5" id="KW-1015">Disulfide bond</keyword>
<feature type="non-terminal residue" evidence="7">
    <location>
        <position position="423"/>
    </location>
</feature>
<evidence type="ECO:0000256" key="6">
    <source>
        <dbReference type="SAM" id="SignalP"/>
    </source>
</evidence>
<dbReference type="VEuPathDB" id="FungiDB:H257_08321"/>
<evidence type="ECO:0000256" key="4">
    <source>
        <dbReference type="ARBA" id="ARBA00022978"/>
    </source>
</evidence>
<evidence type="ECO:0000256" key="2">
    <source>
        <dbReference type="ARBA" id="ARBA00009544"/>
    </source>
</evidence>
<evidence type="ECO:0000256" key="5">
    <source>
        <dbReference type="ARBA" id="ARBA00023157"/>
    </source>
</evidence>
<proteinExistence type="inferred from homology"/>
<dbReference type="SUPFAM" id="SSF48647">
    <property type="entry name" value="Fungal elicitin"/>
    <property type="match status" value="1"/>
</dbReference>
<dbReference type="GO" id="GO:0005576">
    <property type="term" value="C:extracellular region"/>
    <property type="evidence" value="ECO:0007669"/>
    <property type="project" value="UniProtKB-SubCell"/>
</dbReference>
<dbReference type="EMBL" id="QUSZ01006706">
    <property type="protein sequence ID" value="RHY04873.1"/>
    <property type="molecule type" value="Genomic_DNA"/>
</dbReference>
<dbReference type="InterPro" id="IPR002200">
    <property type="entry name" value="Elicitin"/>
</dbReference>
<evidence type="ECO:0000256" key="3">
    <source>
        <dbReference type="ARBA" id="ARBA00022525"/>
    </source>
</evidence>
<comment type="caution">
    <text evidence="7">The sequence shown here is derived from an EMBL/GenBank/DDBJ whole genome shotgun (WGS) entry which is preliminary data.</text>
</comment>
<keyword evidence="3" id="KW-0964">Secreted</keyword>
<dbReference type="Pfam" id="PF00964">
    <property type="entry name" value="Elicitin"/>
    <property type="match status" value="1"/>
</dbReference>
<gene>
    <name evidence="7" type="ORF">DYB36_003915</name>
</gene>
<accession>A0A397AAM7</accession>
<comment type="subcellular location">
    <subcellularLocation>
        <location evidence="1">Secreted</location>
    </subcellularLocation>
</comment>
<feature type="chain" id="PRO_5017312966" description="DDE-1 domain-containing protein" evidence="6">
    <location>
        <begin position="19"/>
        <end position="423"/>
    </location>
</feature>
<name>A0A397AAM7_APHAT</name>
<evidence type="ECO:0000313" key="8">
    <source>
        <dbReference type="Proteomes" id="UP000265427"/>
    </source>
</evidence>
<sequence>MKSVVAFGVVALAGAVSAAPCDISAVLGNLIPLAADPNLVTCSTDSGYNFLVSGASGIPPTTDQVTKLSSSTACKTLYANLGGIVSKISPSCTLGGVETSTFATLSIPDALTAIFTAIKSSNVTAPTTTTINAPTATPAPTTTPKSSAVTSAISLAAVGLAVYQERYDVIQYYSTHGMAATLSKFYTNLSTTSRETQRKKIYQWLAKKDHIAGLVSTTGTAKQRSWRRLGACTTLSHETEDMLVRWVHDMRKDGVPRRARNFHKHVRDLMGEHGVIVVYNADQTAVNYEYLPTKTINDVGEKTVKCGGKTKERVTAMVLAKFGWNQAPSVLDPPHVVPQGFGKRLWESVEPMEAKFNCRVYGNPTAWWNGSISLSFLEFHFSERPDLDTKPVLFVWDDFSAHWTEEVVAYATSINVVLVRIPP</sequence>
<dbReference type="InterPro" id="IPR036470">
    <property type="entry name" value="Elicitin_sf"/>
</dbReference>
<evidence type="ECO:0000256" key="1">
    <source>
        <dbReference type="ARBA" id="ARBA00004613"/>
    </source>
</evidence>
<dbReference type="GO" id="GO:0052040">
    <property type="term" value="P:symbiont-mediated perturbation of host programmed cell death"/>
    <property type="evidence" value="ECO:0007669"/>
    <property type="project" value="UniProtKB-KW"/>
</dbReference>
<dbReference type="VEuPathDB" id="FungiDB:H257_02246"/>
<keyword evidence="6" id="KW-0732">Signal</keyword>
<reference evidence="7 8" key="1">
    <citation type="submission" date="2018-08" db="EMBL/GenBank/DDBJ databases">
        <title>Aphanomyces genome sequencing and annotation.</title>
        <authorList>
            <person name="Minardi D."/>
            <person name="Oidtmann B."/>
            <person name="Van Der Giezen M."/>
            <person name="Studholme D.J."/>
        </authorList>
    </citation>
    <scope>NUCLEOTIDE SEQUENCE [LARGE SCALE GENOMIC DNA]</scope>
    <source>
        <strain evidence="7 8">Kv</strain>
    </source>
</reference>
<feature type="signal peptide" evidence="6">
    <location>
        <begin position="1"/>
        <end position="18"/>
    </location>
</feature>
<keyword evidence="4" id="KW-0928">Hypersensitive response elicitation</keyword>
<evidence type="ECO:0000313" key="7">
    <source>
        <dbReference type="EMBL" id="RHY04873.1"/>
    </source>
</evidence>
<dbReference type="AlphaFoldDB" id="A0A397AAM7"/>
<dbReference type="Proteomes" id="UP000265427">
    <property type="component" value="Unassembled WGS sequence"/>
</dbReference>
<dbReference type="Gene3D" id="1.10.239.10">
    <property type="entry name" value="Elicitin domain"/>
    <property type="match status" value="1"/>
</dbReference>
<comment type="similarity">
    <text evidence="2">Belongs to the elicitin family.</text>
</comment>
<evidence type="ECO:0008006" key="9">
    <source>
        <dbReference type="Google" id="ProtNLM"/>
    </source>
</evidence>